<dbReference type="PANTHER" id="PTHR13812">
    <property type="entry name" value="KETIMINE REDUCTASE MU-CRYSTALLIN"/>
    <property type="match status" value="1"/>
</dbReference>
<dbReference type="Proteomes" id="UP000016935">
    <property type="component" value="Unassembled WGS sequence"/>
</dbReference>
<dbReference type="OrthoDB" id="41492at2759"/>
<organism evidence="3 4">
    <name type="scientific">Exserohilum turcicum (strain 28A)</name>
    <name type="common">Northern leaf blight fungus</name>
    <name type="synonym">Setosphaeria turcica</name>
    <dbReference type="NCBI Taxonomy" id="671987"/>
    <lineage>
        <taxon>Eukaryota</taxon>
        <taxon>Fungi</taxon>
        <taxon>Dikarya</taxon>
        <taxon>Ascomycota</taxon>
        <taxon>Pezizomycotina</taxon>
        <taxon>Dothideomycetes</taxon>
        <taxon>Pleosporomycetidae</taxon>
        <taxon>Pleosporales</taxon>
        <taxon>Pleosporineae</taxon>
        <taxon>Pleosporaceae</taxon>
        <taxon>Exserohilum</taxon>
    </lineage>
</organism>
<dbReference type="AlphaFoldDB" id="R0KW32"/>
<name>R0KW32_EXST2</name>
<dbReference type="eggNOG" id="KOG3007">
    <property type="taxonomic scope" value="Eukaryota"/>
</dbReference>
<dbReference type="PANTHER" id="PTHR13812:SF19">
    <property type="entry name" value="KETIMINE REDUCTASE MU-CRYSTALLIN"/>
    <property type="match status" value="1"/>
</dbReference>
<sequence length="502" mass="54800">MPLTVLSAPDVRKLLLQLTKQDILDLQQSLADALHHYSTSTVEDDNNGCCESYQSSGATLKSKDGGIMTVVPASSNDGLGVKITTLLNDSRSKVSSREETESIASSVGSMALSQDSIPSTKGAALPRSLSHHDSLALFDTTGSPRALINTAEMTAFRTALASTMLFKKRHNVHDVVVFGAGRQAYWHIRLALLLRGPDMHHLSIINRDFARVHQLLEMLYNPHDTAPKEFNPDPQHVPLYRSRHQTQTQAADKDEAEQEDAQPLLYKPKIQILTPAHAEYARHLHATIRSSSCIFLCTPSTSPLFPAPLLTNPEGRKKGRYIAAVGSVAAGMIELHPEIVRQNVAPEQGHRHFHRHAQQGGAVVVDSVDKCLREAGEVVQAGLGPEQVVEIGELVMLKRDAERRRRECLASTGIEDQGLDLRGVELGECEASKNKKMKRQSGSGKDKDNESADKAHKSLIEWLVKGNVIYKSVGLGLMDVVVGGDLVNLADARGIGTRIDGF</sequence>
<evidence type="ECO:0000256" key="1">
    <source>
        <dbReference type="ARBA" id="ARBA00008903"/>
    </source>
</evidence>
<reference evidence="3 4" key="2">
    <citation type="journal article" date="2013" name="PLoS Genet.">
        <title>Comparative genome structure, secondary metabolite, and effector coding capacity across Cochliobolus pathogens.</title>
        <authorList>
            <person name="Condon B.J."/>
            <person name="Leng Y."/>
            <person name="Wu D."/>
            <person name="Bushley K.E."/>
            <person name="Ohm R.A."/>
            <person name="Otillar R."/>
            <person name="Martin J."/>
            <person name="Schackwitz W."/>
            <person name="Grimwood J."/>
            <person name="MohdZainudin N."/>
            <person name="Xue C."/>
            <person name="Wang R."/>
            <person name="Manning V.A."/>
            <person name="Dhillon B."/>
            <person name="Tu Z.J."/>
            <person name="Steffenson B.J."/>
            <person name="Salamov A."/>
            <person name="Sun H."/>
            <person name="Lowry S."/>
            <person name="LaButti K."/>
            <person name="Han J."/>
            <person name="Copeland A."/>
            <person name="Lindquist E."/>
            <person name="Barry K."/>
            <person name="Schmutz J."/>
            <person name="Baker S.E."/>
            <person name="Ciuffetti L.M."/>
            <person name="Grigoriev I.V."/>
            <person name="Zhong S."/>
            <person name="Turgeon B.G."/>
        </authorList>
    </citation>
    <scope>NUCLEOTIDE SEQUENCE [LARGE SCALE GENOMIC DNA]</scope>
    <source>
        <strain evidence="4">28A</strain>
    </source>
</reference>
<feature type="region of interest" description="Disordered" evidence="2">
    <location>
        <begin position="432"/>
        <end position="452"/>
    </location>
</feature>
<dbReference type="GeneID" id="19396225"/>
<accession>R0KW32</accession>
<evidence type="ECO:0000256" key="2">
    <source>
        <dbReference type="SAM" id="MobiDB-lite"/>
    </source>
</evidence>
<dbReference type="InterPro" id="IPR036291">
    <property type="entry name" value="NAD(P)-bd_dom_sf"/>
</dbReference>
<dbReference type="RefSeq" id="XP_008020962.1">
    <property type="nucleotide sequence ID" value="XM_008022771.1"/>
</dbReference>
<dbReference type="SUPFAM" id="SSF51735">
    <property type="entry name" value="NAD(P)-binding Rossmann-fold domains"/>
    <property type="match status" value="1"/>
</dbReference>
<evidence type="ECO:0000313" key="4">
    <source>
        <dbReference type="Proteomes" id="UP000016935"/>
    </source>
</evidence>
<dbReference type="Gene3D" id="3.40.50.720">
    <property type="entry name" value="NAD(P)-binding Rossmann-like Domain"/>
    <property type="match status" value="1"/>
</dbReference>
<protein>
    <recommendedName>
        <fullName evidence="5">NAD(P)-binding protein</fullName>
    </recommendedName>
</protein>
<dbReference type="Gene3D" id="3.30.1780.10">
    <property type="entry name" value="ornithine cyclodeaminase, domain 1"/>
    <property type="match status" value="1"/>
</dbReference>
<dbReference type="GO" id="GO:0005737">
    <property type="term" value="C:cytoplasm"/>
    <property type="evidence" value="ECO:0007669"/>
    <property type="project" value="TreeGrafter"/>
</dbReference>
<comment type="similarity">
    <text evidence="1">Belongs to the ornithine cyclodeaminase/mu-crystallin family.</text>
</comment>
<keyword evidence="4" id="KW-1185">Reference proteome</keyword>
<evidence type="ECO:0008006" key="5">
    <source>
        <dbReference type="Google" id="ProtNLM"/>
    </source>
</evidence>
<dbReference type="HOGENOM" id="CLU_042088_0_1_1"/>
<dbReference type="EMBL" id="KB908481">
    <property type="protein sequence ID" value="EOA91967.1"/>
    <property type="molecule type" value="Genomic_DNA"/>
</dbReference>
<dbReference type="STRING" id="671987.R0KW32"/>
<proteinExistence type="inferred from homology"/>
<reference evidence="3 4" key="1">
    <citation type="journal article" date="2012" name="PLoS Pathog.">
        <title>Diverse lifestyles and strategies of plant pathogenesis encoded in the genomes of eighteen Dothideomycetes fungi.</title>
        <authorList>
            <person name="Ohm R.A."/>
            <person name="Feau N."/>
            <person name="Henrissat B."/>
            <person name="Schoch C.L."/>
            <person name="Horwitz B.A."/>
            <person name="Barry K.W."/>
            <person name="Condon B.J."/>
            <person name="Copeland A.C."/>
            <person name="Dhillon B."/>
            <person name="Glaser F."/>
            <person name="Hesse C.N."/>
            <person name="Kosti I."/>
            <person name="LaButti K."/>
            <person name="Lindquist E.A."/>
            <person name="Lucas S."/>
            <person name="Salamov A.A."/>
            <person name="Bradshaw R.E."/>
            <person name="Ciuffetti L."/>
            <person name="Hamelin R.C."/>
            <person name="Kema G.H.J."/>
            <person name="Lawrence C."/>
            <person name="Scott J.A."/>
            <person name="Spatafora J.W."/>
            <person name="Turgeon B.G."/>
            <person name="de Wit P.J.G.M."/>
            <person name="Zhong S."/>
            <person name="Goodwin S.B."/>
            <person name="Grigoriev I.V."/>
        </authorList>
    </citation>
    <scope>NUCLEOTIDE SEQUENCE [LARGE SCALE GENOMIC DNA]</scope>
    <source>
        <strain evidence="4">28A</strain>
    </source>
</reference>
<evidence type="ECO:0000313" key="3">
    <source>
        <dbReference type="EMBL" id="EOA91967.1"/>
    </source>
</evidence>
<gene>
    <name evidence="3" type="ORF">SETTUDRAFT_133929</name>
</gene>
<dbReference type="InterPro" id="IPR003462">
    <property type="entry name" value="ODC_Mu_crystall"/>
</dbReference>
<dbReference type="InterPro" id="IPR023401">
    <property type="entry name" value="ODC_N"/>
</dbReference>